<gene>
    <name evidence="2" type="ORF">BGZ80_002754</name>
</gene>
<keyword evidence="3" id="KW-1185">Reference proteome</keyword>
<dbReference type="AlphaFoldDB" id="A0A9P6MPQ8"/>
<dbReference type="EMBL" id="JAAAID010001695">
    <property type="protein sequence ID" value="KAG0009081.1"/>
    <property type="molecule type" value="Genomic_DNA"/>
</dbReference>
<accession>A0A9P6MPQ8</accession>
<evidence type="ECO:0000313" key="3">
    <source>
        <dbReference type="Proteomes" id="UP000703661"/>
    </source>
</evidence>
<feature type="compositionally biased region" description="Acidic residues" evidence="1">
    <location>
        <begin position="316"/>
        <end position="330"/>
    </location>
</feature>
<proteinExistence type="predicted"/>
<dbReference type="Proteomes" id="UP000703661">
    <property type="component" value="Unassembled WGS sequence"/>
</dbReference>
<dbReference type="InterPro" id="IPR038425">
    <property type="entry name" value="GAT_sf"/>
</dbReference>
<feature type="region of interest" description="Disordered" evidence="1">
    <location>
        <begin position="194"/>
        <end position="233"/>
    </location>
</feature>
<feature type="compositionally biased region" description="Basic and acidic residues" evidence="1">
    <location>
        <begin position="278"/>
        <end position="287"/>
    </location>
</feature>
<sequence>MTSTTSTWSSLFQGIPNSTPASHFYTEEAIQNDQLTADEIVEKAQSSANLLYEMVTALNEEHETLQSFKNNDILQTIFQECQEMTNYLSIRIWDDSDDNNTRYQVFNMAGSLAPQKTADEEAQIAAFISCNEQIQVAIKRFNEFKDFLSAKSLQETELIGERAYSSRHPLDDINYVIPGRIDSSSTYTAAAVALDNGDGDDDESEGSTHLRRSEQPLVWKLDPREDFKASQTKMKKTNYEEWRKNSLVRHMEKSPRNGVHGLVEDPYEIKPEMLSQDDTPKNDKSQDEGVEESAAAPVVEVDEDGLERINNRPQVEEEEEEEKEDEEEEDFKSVASDDSWEEIPAQIVEDFSIEGEVGAQGVDATSPSSSSVSSFTMVPAEASCRTPTPPGVREL</sequence>
<name>A0A9P6MPQ8_9FUNG</name>
<organism evidence="2 3">
    <name type="scientific">Entomortierella chlamydospora</name>
    <dbReference type="NCBI Taxonomy" id="101097"/>
    <lineage>
        <taxon>Eukaryota</taxon>
        <taxon>Fungi</taxon>
        <taxon>Fungi incertae sedis</taxon>
        <taxon>Mucoromycota</taxon>
        <taxon>Mortierellomycotina</taxon>
        <taxon>Mortierellomycetes</taxon>
        <taxon>Mortierellales</taxon>
        <taxon>Mortierellaceae</taxon>
        <taxon>Entomortierella</taxon>
    </lineage>
</organism>
<evidence type="ECO:0000256" key="1">
    <source>
        <dbReference type="SAM" id="MobiDB-lite"/>
    </source>
</evidence>
<comment type="caution">
    <text evidence="2">The sequence shown here is derived from an EMBL/GenBank/DDBJ whole genome shotgun (WGS) entry which is preliminary data.</text>
</comment>
<reference evidence="2" key="1">
    <citation type="journal article" date="2020" name="Fungal Divers.">
        <title>Resolving the Mortierellaceae phylogeny through synthesis of multi-gene phylogenetics and phylogenomics.</title>
        <authorList>
            <person name="Vandepol N."/>
            <person name="Liber J."/>
            <person name="Desiro A."/>
            <person name="Na H."/>
            <person name="Kennedy M."/>
            <person name="Barry K."/>
            <person name="Grigoriev I.V."/>
            <person name="Miller A.N."/>
            <person name="O'Donnell K."/>
            <person name="Stajich J.E."/>
            <person name="Bonito G."/>
        </authorList>
    </citation>
    <scope>NUCLEOTIDE SEQUENCE</scope>
    <source>
        <strain evidence="2">NRRL 2769</strain>
    </source>
</reference>
<feature type="region of interest" description="Disordered" evidence="1">
    <location>
        <begin position="272"/>
        <end position="345"/>
    </location>
</feature>
<evidence type="ECO:0000313" key="2">
    <source>
        <dbReference type="EMBL" id="KAG0009081.1"/>
    </source>
</evidence>
<protein>
    <submittedName>
        <fullName evidence="2">Uncharacterized protein</fullName>
    </submittedName>
</protein>
<feature type="region of interest" description="Disordered" evidence="1">
    <location>
        <begin position="360"/>
        <end position="395"/>
    </location>
</feature>
<dbReference type="OrthoDB" id="2416955at2759"/>
<dbReference type="Gene3D" id="1.20.58.160">
    <property type="match status" value="1"/>
</dbReference>